<evidence type="ECO:0008006" key="5">
    <source>
        <dbReference type="Google" id="ProtNLM"/>
    </source>
</evidence>
<evidence type="ECO:0000313" key="4">
    <source>
        <dbReference type="Proteomes" id="UP000321353"/>
    </source>
</evidence>
<accession>A0A5B9MKG4</accession>
<dbReference type="EMBL" id="CP036264">
    <property type="protein sequence ID" value="QEG01394.1"/>
    <property type="molecule type" value="Genomic_DNA"/>
</dbReference>
<feature type="region of interest" description="Disordered" evidence="1">
    <location>
        <begin position="138"/>
        <end position="166"/>
    </location>
</feature>
<evidence type="ECO:0000256" key="1">
    <source>
        <dbReference type="SAM" id="MobiDB-lite"/>
    </source>
</evidence>
<dbReference type="KEGG" id="smam:Mal15_54700"/>
<dbReference type="AlphaFoldDB" id="A0A5B9MKG4"/>
<dbReference type="Proteomes" id="UP000321353">
    <property type="component" value="Chromosome"/>
</dbReference>
<keyword evidence="2" id="KW-1133">Transmembrane helix</keyword>
<proteinExistence type="predicted"/>
<feature type="compositionally biased region" description="Low complexity" evidence="1">
    <location>
        <begin position="138"/>
        <end position="157"/>
    </location>
</feature>
<evidence type="ECO:0000313" key="3">
    <source>
        <dbReference type="EMBL" id="QEG01394.1"/>
    </source>
</evidence>
<sequence length="166" mass="18697">MATIPAKRSRTLVDTEVQGSLVRRVALHWIVFFVCNTIALTFWIRLFEQPDADWGQTFGDTLRRFLPFFVITVALIPAFVWDTLKLSHRFAGPILRLRNTLKDIKAGRAVAPLKFRDNDFWQEMASHFNDVMQLRQADQPTTDTTGTTAAATGTPATDNAGERSDG</sequence>
<keyword evidence="2" id="KW-0472">Membrane</keyword>
<reference evidence="3 4" key="1">
    <citation type="submission" date="2019-02" db="EMBL/GenBank/DDBJ databases">
        <title>Planctomycetal bacteria perform biofilm scaping via a novel small molecule.</title>
        <authorList>
            <person name="Jeske O."/>
            <person name="Boedeker C."/>
            <person name="Wiegand S."/>
            <person name="Breitling P."/>
            <person name="Kallscheuer N."/>
            <person name="Jogler M."/>
            <person name="Rohde M."/>
            <person name="Petersen J."/>
            <person name="Medema M.H."/>
            <person name="Surup F."/>
            <person name="Jogler C."/>
        </authorList>
    </citation>
    <scope>NUCLEOTIDE SEQUENCE [LARGE SCALE GENOMIC DNA]</scope>
    <source>
        <strain evidence="3 4">Mal15</strain>
    </source>
</reference>
<evidence type="ECO:0000256" key="2">
    <source>
        <dbReference type="SAM" id="Phobius"/>
    </source>
</evidence>
<gene>
    <name evidence="3" type="ORF">Mal15_54700</name>
</gene>
<organism evidence="3 4">
    <name type="scientific">Stieleria maiorica</name>
    <dbReference type="NCBI Taxonomy" id="2795974"/>
    <lineage>
        <taxon>Bacteria</taxon>
        <taxon>Pseudomonadati</taxon>
        <taxon>Planctomycetota</taxon>
        <taxon>Planctomycetia</taxon>
        <taxon>Pirellulales</taxon>
        <taxon>Pirellulaceae</taxon>
        <taxon>Stieleria</taxon>
    </lineage>
</organism>
<dbReference type="RefSeq" id="WP_199773740.1">
    <property type="nucleotide sequence ID" value="NZ_CP036264.1"/>
</dbReference>
<feature type="transmembrane region" description="Helical" evidence="2">
    <location>
        <begin position="21"/>
        <end position="44"/>
    </location>
</feature>
<feature type="transmembrane region" description="Helical" evidence="2">
    <location>
        <begin position="64"/>
        <end position="81"/>
    </location>
</feature>
<name>A0A5B9MKG4_9BACT</name>
<keyword evidence="4" id="KW-1185">Reference proteome</keyword>
<keyword evidence="2" id="KW-0812">Transmembrane</keyword>
<protein>
    <recommendedName>
        <fullName evidence="5">HAMP domain-containing protein</fullName>
    </recommendedName>
</protein>